<dbReference type="KEGG" id="cam:101507951"/>
<accession>A0A1S2YMZ5</accession>
<dbReference type="Proteomes" id="UP000087171">
    <property type="component" value="Chromosome Ca6"/>
</dbReference>
<sequence length="340" mass="38094">MSISTTTIPSLLSPNLSFKFKPSFPFPRQQFPTTTKLHVLSPQFTRNLIGFSPRFTPSKRFATNDDESVVVGLNEAEKELQESNTMPGRFKIQFKEASEPPFKWPWFVALAFLVYAWRAVLFELSNWKNAAFGIVRFVGYALKYAFALVYQFIGNPITFTIRSIEDAIYSVQAFYSWIIACAPIPDLTIIIFLASVVLAVAETTVPNCISNQPYVLTITGLIGYAAVRGFISEPLFWTLLVGVYGFSKFIKRRDDVSSAMPVAAVLAAVGEPWVRLVVITSYTALAIYQYSKTLSKGKEVEEIEPQGKRLPVPLFLAALAIGLRVAAKWAGYRHLTWMIV</sequence>
<reference evidence="3" key="2">
    <citation type="submission" date="2025-08" db="UniProtKB">
        <authorList>
            <consortium name="RefSeq"/>
        </authorList>
    </citation>
    <scope>IDENTIFICATION</scope>
    <source>
        <tissue evidence="3">Etiolated seedlings</tissue>
    </source>
</reference>
<evidence type="ECO:0000256" key="1">
    <source>
        <dbReference type="SAM" id="Phobius"/>
    </source>
</evidence>
<dbReference type="STRING" id="3827.A0A1S2YMZ5"/>
<keyword evidence="2" id="KW-1185">Reference proteome</keyword>
<gene>
    <name evidence="3" type="primary">LOC101507951</name>
</gene>
<evidence type="ECO:0000313" key="2">
    <source>
        <dbReference type="Proteomes" id="UP000087171"/>
    </source>
</evidence>
<dbReference type="AlphaFoldDB" id="A0A1S2YMZ5"/>
<keyword evidence="1" id="KW-1133">Transmembrane helix</keyword>
<keyword evidence="1" id="KW-0472">Membrane</keyword>
<name>A0A1S2YMZ5_CICAR</name>
<dbReference type="GeneID" id="101507951"/>
<dbReference type="Pfam" id="PF25114">
    <property type="entry name" value="AtTam38"/>
    <property type="match status" value="1"/>
</dbReference>
<organism evidence="2 3">
    <name type="scientific">Cicer arietinum</name>
    <name type="common">Chickpea</name>
    <name type="synonym">Garbanzo</name>
    <dbReference type="NCBI Taxonomy" id="3827"/>
    <lineage>
        <taxon>Eukaryota</taxon>
        <taxon>Viridiplantae</taxon>
        <taxon>Streptophyta</taxon>
        <taxon>Embryophyta</taxon>
        <taxon>Tracheophyta</taxon>
        <taxon>Spermatophyta</taxon>
        <taxon>Magnoliopsida</taxon>
        <taxon>eudicotyledons</taxon>
        <taxon>Gunneridae</taxon>
        <taxon>Pentapetalae</taxon>
        <taxon>rosids</taxon>
        <taxon>fabids</taxon>
        <taxon>Fabales</taxon>
        <taxon>Fabaceae</taxon>
        <taxon>Papilionoideae</taxon>
        <taxon>50 kb inversion clade</taxon>
        <taxon>NPAAA clade</taxon>
        <taxon>Hologalegina</taxon>
        <taxon>IRL clade</taxon>
        <taxon>Cicereae</taxon>
        <taxon>Cicer</taxon>
    </lineage>
</organism>
<dbReference type="RefSeq" id="XP_004507220.1">
    <property type="nucleotide sequence ID" value="XM_004507163.3"/>
</dbReference>
<dbReference type="OrthoDB" id="1930779at2759"/>
<reference evidence="2" key="1">
    <citation type="journal article" date="2013" name="Nat. Biotechnol.">
        <title>Draft genome sequence of chickpea (Cicer arietinum) provides a resource for trait improvement.</title>
        <authorList>
            <person name="Varshney R.K."/>
            <person name="Song C."/>
            <person name="Saxena R.K."/>
            <person name="Azam S."/>
            <person name="Yu S."/>
            <person name="Sharpe A.G."/>
            <person name="Cannon S."/>
            <person name="Baek J."/>
            <person name="Rosen B.D."/>
            <person name="Tar'an B."/>
            <person name="Millan T."/>
            <person name="Zhang X."/>
            <person name="Ramsay L.D."/>
            <person name="Iwata A."/>
            <person name="Wang Y."/>
            <person name="Nelson W."/>
            <person name="Farmer A.D."/>
            <person name="Gaur P.M."/>
            <person name="Soderlund C."/>
            <person name="Penmetsa R.V."/>
            <person name="Xu C."/>
            <person name="Bharti A.K."/>
            <person name="He W."/>
            <person name="Winter P."/>
            <person name="Zhao S."/>
            <person name="Hane J.K."/>
            <person name="Carrasquilla-Garcia N."/>
            <person name="Condie J.A."/>
            <person name="Upadhyaya H.D."/>
            <person name="Luo M.C."/>
            <person name="Thudi M."/>
            <person name="Gowda C.L."/>
            <person name="Singh N.P."/>
            <person name="Lichtenzveig J."/>
            <person name="Gali K.K."/>
            <person name="Rubio J."/>
            <person name="Nadarajan N."/>
            <person name="Dolezel J."/>
            <person name="Bansal K.C."/>
            <person name="Xu X."/>
            <person name="Edwards D."/>
            <person name="Zhang G."/>
            <person name="Kahl G."/>
            <person name="Gil J."/>
            <person name="Singh K.B."/>
            <person name="Datta S.K."/>
            <person name="Jackson S.A."/>
            <person name="Wang J."/>
            <person name="Cook D.R."/>
        </authorList>
    </citation>
    <scope>NUCLEOTIDE SEQUENCE [LARGE SCALE GENOMIC DNA]</scope>
    <source>
        <strain evidence="2">cv. CDC Frontier</strain>
    </source>
</reference>
<dbReference type="eggNOG" id="ENOG502QS8S">
    <property type="taxonomic scope" value="Eukaryota"/>
</dbReference>
<proteinExistence type="predicted"/>
<dbReference type="InterPro" id="IPR056894">
    <property type="entry name" value="AtTam38"/>
</dbReference>
<feature type="transmembrane region" description="Helical" evidence="1">
    <location>
        <begin position="173"/>
        <end position="201"/>
    </location>
</feature>
<keyword evidence="1" id="KW-0812">Transmembrane</keyword>
<dbReference type="PaxDb" id="3827-XP_004507220.1"/>
<feature type="transmembrane region" description="Helical" evidence="1">
    <location>
        <begin position="134"/>
        <end position="153"/>
    </location>
</feature>
<protein>
    <submittedName>
        <fullName evidence="3">Uncharacterized protein LOC101507951</fullName>
    </submittedName>
</protein>
<evidence type="ECO:0000313" key="3">
    <source>
        <dbReference type="RefSeq" id="XP_004507220.1"/>
    </source>
</evidence>
<feature type="transmembrane region" description="Helical" evidence="1">
    <location>
        <begin position="104"/>
        <end position="122"/>
    </location>
</feature>